<protein>
    <submittedName>
        <fullName evidence="2">Uncharacterized protein</fullName>
    </submittedName>
</protein>
<dbReference type="EMBL" id="JARKIB010000045">
    <property type="protein sequence ID" value="KAJ7756959.1"/>
    <property type="molecule type" value="Genomic_DNA"/>
</dbReference>
<accession>A0AAD7J7T3</accession>
<comment type="caution">
    <text evidence="2">The sequence shown here is derived from an EMBL/GenBank/DDBJ whole genome shotgun (WGS) entry which is preliminary data.</text>
</comment>
<feature type="compositionally biased region" description="Polar residues" evidence="1">
    <location>
        <begin position="146"/>
        <end position="158"/>
    </location>
</feature>
<dbReference type="Proteomes" id="UP001215598">
    <property type="component" value="Unassembled WGS sequence"/>
</dbReference>
<evidence type="ECO:0000313" key="2">
    <source>
        <dbReference type="EMBL" id="KAJ7756959.1"/>
    </source>
</evidence>
<name>A0AAD7J7T3_9AGAR</name>
<evidence type="ECO:0000313" key="3">
    <source>
        <dbReference type="Proteomes" id="UP001215598"/>
    </source>
</evidence>
<dbReference type="AlphaFoldDB" id="A0AAD7J7T3"/>
<sequence length="170" mass="17482">MYSQTAVPSLRNSRDATLLYPGPLPGADVRRPKAHTAVMTSNARTKAAFMARRANRIGFEMGMSPLPLVDRRWASIRGSPEEFAQLRILPVTDPIFATSVSNGMFSGLTGGQKAGATGGTDGGGAGEGGGDGEGGGGGCGVPDSANPGQQNSWSTSGCPQHACLKQLKTF</sequence>
<feature type="compositionally biased region" description="Gly residues" evidence="1">
    <location>
        <begin position="115"/>
        <end position="140"/>
    </location>
</feature>
<feature type="region of interest" description="Disordered" evidence="1">
    <location>
        <begin position="115"/>
        <end position="158"/>
    </location>
</feature>
<keyword evidence="3" id="KW-1185">Reference proteome</keyword>
<proteinExistence type="predicted"/>
<reference evidence="2" key="1">
    <citation type="submission" date="2023-03" db="EMBL/GenBank/DDBJ databases">
        <title>Massive genome expansion in bonnet fungi (Mycena s.s.) driven by repeated elements and novel gene families across ecological guilds.</title>
        <authorList>
            <consortium name="Lawrence Berkeley National Laboratory"/>
            <person name="Harder C.B."/>
            <person name="Miyauchi S."/>
            <person name="Viragh M."/>
            <person name="Kuo A."/>
            <person name="Thoen E."/>
            <person name="Andreopoulos B."/>
            <person name="Lu D."/>
            <person name="Skrede I."/>
            <person name="Drula E."/>
            <person name="Henrissat B."/>
            <person name="Morin E."/>
            <person name="Kohler A."/>
            <person name="Barry K."/>
            <person name="LaButti K."/>
            <person name="Morin E."/>
            <person name="Salamov A."/>
            <person name="Lipzen A."/>
            <person name="Mereny Z."/>
            <person name="Hegedus B."/>
            <person name="Baldrian P."/>
            <person name="Stursova M."/>
            <person name="Weitz H."/>
            <person name="Taylor A."/>
            <person name="Grigoriev I.V."/>
            <person name="Nagy L.G."/>
            <person name="Martin F."/>
            <person name="Kauserud H."/>
        </authorList>
    </citation>
    <scope>NUCLEOTIDE SEQUENCE</scope>
    <source>
        <strain evidence="2">CBHHK182m</strain>
    </source>
</reference>
<evidence type="ECO:0000256" key="1">
    <source>
        <dbReference type="SAM" id="MobiDB-lite"/>
    </source>
</evidence>
<gene>
    <name evidence="2" type="ORF">B0H16DRAFT_1689674</name>
</gene>
<organism evidence="2 3">
    <name type="scientific">Mycena metata</name>
    <dbReference type="NCBI Taxonomy" id="1033252"/>
    <lineage>
        <taxon>Eukaryota</taxon>
        <taxon>Fungi</taxon>
        <taxon>Dikarya</taxon>
        <taxon>Basidiomycota</taxon>
        <taxon>Agaricomycotina</taxon>
        <taxon>Agaricomycetes</taxon>
        <taxon>Agaricomycetidae</taxon>
        <taxon>Agaricales</taxon>
        <taxon>Marasmiineae</taxon>
        <taxon>Mycenaceae</taxon>
        <taxon>Mycena</taxon>
    </lineage>
</organism>